<dbReference type="PANTHER" id="PTHR12835:SF5">
    <property type="entry name" value="BIOTIN--PROTEIN LIGASE"/>
    <property type="match status" value="1"/>
</dbReference>
<dbReference type="PANTHER" id="PTHR12835">
    <property type="entry name" value="BIOTIN PROTEIN LIGASE"/>
    <property type="match status" value="1"/>
</dbReference>
<dbReference type="Proteomes" id="UP000255233">
    <property type="component" value="Unassembled WGS sequence"/>
</dbReference>
<sequence>MDFRIVPFDEVTSTNDVAMRDAACYRHGDILTARRQTAGRGQRGNRWESDPGENLMFSLVLEPVHILVERQFRISEMAALAASDAVRVATDGAVECVVKWPNDLYVGNRKLGGILIEHALHSEYLSRSVVGIGINVRQRGFDPSLPNPTSIALELAGRPVPSPEEVLRQFCTAFRQRYGQHEAALHAGFMARLWRGDGMPYPYRDTASGEVFEAVVAGVDGRTGELTLRLPDGGERRYWFKEVEALF</sequence>
<dbReference type="InterPro" id="IPR045864">
    <property type="entry name" value="aa-tRNA-synth_II/BPL/LPL"/>
</dbReference>
<accession>A0A379MN98</accession>
<dbReference type="GO" id="GO:0005737">
    <property type="term" value="C:cytoplasm"/>
    <property type="evidence" value="ECO:0007669"/>
    <property type="project" value="TreeGrafter"/>
</dbReference>
<keyword evidence="4" id="KW-1185">Reference proteome</keyword>
<gene>
    <name evidence="3" type="primary">birA</name>
    <name evidence="3" type="ORF">NCTC11190_00206</name>
</gene>
<dbReference type="GO" id="GO:0004077">
    <property type="term" value="F:biotin--[biotin carboxyl-carrier protein] ligase activity"/>
    <property type="evidence" value="ECO:0007669"/>
    <property type="project" value="InterPro"/>
</dbReference>
<dbReference type="AlphaFoldDB" id="A0A379MN98"/>
<dbReference type="STRING" id="880526.GCA_000427365_01236"/>
<evidence type="ECO:0000313" key="4">
    <source>
        <dbReference type="Proteomes" id="UP000255233"/>
    </source>
</evidence>
<proteinExistence type="predicted"/>
<evidence type="ECO:0000256" key="1">
    <source>
        <dbReference type="ARBA" id="ARBA00022598"/>
    </source>
</evidence>
<name>A0A379MN98_9BACT</name>
<dbReference type="InterPro" id="IPR004408">
    <property type="entry name" value="Biotin_CoA_COase_ligase"/>
</dbReference>
<dbReference type="RefSeq" id="WP_027290949.1">
    <property type="nucleotide sequence ID" value="NZ_CANTWR010000014.1"/>
</dbReference>
<protein>
    <submittedName>
        <fullName evidence="3">Bifunctional protein BirA</fullName>
    </submittedName>
</protein>
<dbReference type="OrthoDB" id="9807064at2"/>
<dbReference type="CDD" id="cd16442">
    <property type="entry name" value="BPL"/>
    <property type="match status" value="1"/>
</dbReference>
<dbReference type="NCBIfam" id="TIGR00121">
    <property type="entry name" value="birA_ligase"/>
    <property type="match status" value="1"/>
</dbReference>
<feature type="domain" description="BPL/LPL catalytic" evidence="2">
    <location>
        <begin position="1"/>
        <end position="182"/>
    </location>
</feature>
<evidence type="ECO:0000313" key="3">
    <source>
        <dbReference type="EMBL" id="SUE33013.1"/>
    </source>
</evidence>
<dbReference type="EMBL" id="UGVL01000001">
    <property type="protein sequence ID" value="SUE33013.1"/>
    <property type="molecule type" value="Genomic_DNA"/>
</dbReference>
<dbReference type="Pfam" id="PF03099">
    <property type="entry name" value="BPL_LplA_LipB"/>
    <property type="match status" value="1"/>
</dbReference>
<dbReference type="PROSITE" id="PS51733">
    <property type="entry name" value="BPL_LPL_CATALYTIC"/>
    <property type="match status" value="1"/>
</dbReference>
<dbReference type="Gene3D" id="3.30.930.10">
    <property type="entry name" value="Bira Bifunctional Protein, Domain 2"/>
    <property type="match status" value="1"/>
</dbReference>
<evidence type="ECO:0000259" key="2">
    <source>
        <dbReference type="PROSITE" id="PS51733"/>
    </source>
</evidence>
<reference evidence="3 4" key="1">
    <citation type="submission" date="2018-06" db="EMBL/GenBank/DDBJ databases">
        <authorList>
            <consortium name="Pathogen Informatics"/>
            <person name="Doyle S."/>
        </authorList>
    </citation>
    <scope>NUCLEOTIDE SEQUENCE [LARGE SCALE GENOMIC DNA]</scope>
    <source>
        <strain evidence="3 4">NCTC11190</strain>
    </source>
</reference>
<keyword evidence="1" id="KW-0436">Ligase</keyword>
<organism evidence="3 4">
    <name type="scientific">Rikenella microfusus</name>
    <dbReference type="NCBI Taxonomy" id="28139"/>
    <lineage>
        <taxon>Bacteria</taxon>
        <taxon>Pseudomonadati</taxon>
        <taxon>Bacteroidota</taxon>
        <taxon>Bacteroidia</taxon>
        <taxon>Bacteroidales</taxon>
        <taxon>Rikenellaceae</taxon>
        <taxon>Rikenella</taxon>
    </lineage>
</organism>
<dbReference type="SUPFAM" id="SSF55681">
    <property type="entry name" value="Class II aaRS and biotin synthetases"/>
    <property type="match status" value="1"/>
</dbReference>
<dbReference type="InterPro" id="IPR004143">
    <property type="entry name" value="BPL_LPL_catalytic"/>
</dbReference>